<dbReference type="EMBL" id="LWMS01000006">
    <property type="protein sequence ID" value="PWL08870.1"/>
    <property type="molecule type" value="Genomic_DNA"/>
</dbReference>
<evidence type="ECO:0000313" key="5">
    <source>
        <dbReference type="Proteomes" id="UP000246004"/>
    </source>
</evidence>
<dbReference type="Proteomes" id="UP000217528">
    <property type="component" value="Unassembled WGS sequence"/>
</dbReference>
<organism evidence="2 4">
    <name type="scientific">Methanosphaera cuniculi</name>
    <dbReference type="NCBI Taxonomy" id="1077256"/>
    <lineage>
        <taxon>Archaea</taxon>
        <taxon>Methanobacteriati</taxon>
        <taxon>Methanobacteriota</taxon>
        <taxon>Methanomada group</taxon>
        <taxon>Methanobacteria</taxon>
        <taxon>Methanobacteriales</taxon>
        <taxon>Methanobacteriaceae</taxon>
        <taxon>Methanosphaera</taxon>
    </lineage>
</organism>
<dbReference type="Gene3D" id="3.30.300.100">
    <property type="entry name" value="MTH677-like"/>
    <property type="match status" value="1"/>
</dbReference>
<evidence type="ECO:0008006" key="6">
    <source>
        <dbReference type="Google" id="ProtNLM"/>
    </source>
</evidence>
<dbReference type="Proteomes" id="UP000246004">
    <property type="component" value="Unassembled WGS sequence"/>
</dbReference>
<evidence type="ECO:0000313" key="3">
    <source>
        <dbReference type="EMBL" id="PWL08870.1"/>
    </source>
</evidence>
<comment type="caution">
    <text evidence="2">The sequence shown here is derived from an EMBL/GenBank/DDBJ whole genome shotgun (WGS) entry which is preliminary data.</text>
</comment>
<comment type="similarity">
    <text evidence="1">Belongs to the UPF0440 family.</text>
</comment>
<dbReference type="RefSeq" id="WP_170103973.1">
    <property type="nucleotide sequence ID" value="NZ_CAUHCB010000003.1"/>
</dbReference>
<dbReference type="EMBL" id="LMVN01000026">
    <property type="protein sequence ID" value="PAV06807.1"/>
    <property type="molecule type" value="Genomic_DNA"/>
</dbReference>
<evidence type="ECO:0000256" key="1">
    <source>
        <dbReference type="ARBA" id="ARBA00008515"/>
    </source>
</evidence>
<reference evidence="3 5" key="1">
    <citation type="submission" date="2016-04" db="EMBL/GenBank/DDBJ databases">
        <title>Genome sequence of Methanosphaera cuniculi DSM 4103.</title>
        <authorList>
            <person name="Poehlein A."/>
            <person name="Seedorf H."/>
            <person name="Daniel R."/>
        </authorList>
    </citation>
    <scope>NUCLEOTIDE SEQUENCE [LARGE SCALE GENOMIC DNA]</scope>
    <source>
        <strain evidence="3 5">DSM 4103</strain>
    </source>
</reference>
<keyword evidence="4" id="KW-1185">Reference proteome</keyword>
<dbReference type="AlphaFoldDB" id="A0A2A2HBR7"/>
<name>A0A2A2HBR7_9EURY</name>
<dbReference type="InterPro" id="IPR035954">
    <property type="entry name" value="MTH677-like_sf"/>
</dbReference>
<sequence>MKKLNDTEVDEIIDLAYNTASNHILKNVNKKDFEDIEIKIDLDKHEDSFDLDIKIELDSDVKLPENLSQEAIDAAMDAVDDYVADRKMRLNDY</sequence>
<evidence type="ECO:0000313" key="2">
    <source>
        <dbReference type="EMBL" id="PAV06807.1"/>
    </source>
</evidence>
<proteinExistence type="inferred from homology"/>
<dbReference type="InterPro" id="IPR024502">
    <property type="entry name" value="DUF3194"/>
</dbReference>
<dbReference type="Pfam" id="PF11419">
    <property type="entry name" value="DUF3194"/>
    <property type="match status" value="1"/>
</dbReference>
<reference evidence="2 4" key="2">
    <citation type="journal article" date="2017" name="BMC Genomics">
        <title>Genomic analysis of methanogenic archaea reveals a shift towards energy conservation.</title>
        <authorList>
            <person name="Gilmore S.P."/>
            <person name="Henske J.K."/>
            <person name="Sexton J.A."/>
            <person name="Solomon K.V."/>
            <person name="Seppala S."/>
            <person name="Yoo J.I."/>
            <person name="Huyett L.M."/>
            <person name="Pressman A."/>
            <person name="Cogan J.Z."/>
            <person name="Kivenson V."/>
            <person name="Peng X."/>
            <person name="Tan Y."/>
            <person name="Valentine D.L."/>
            <person name="O'Malley M.A."/>
        </authorList>
    </citation>
    <scope>NUCLEOTIDE SEQUENCE [LARGE SCALE GENOMIC DNA]</scope>
    <source>
        <strain evidence="2 4">1R-7</strain>
    </source>
</reference>
<dbReference type="SUPFAM" id="SSF110783">
    <property type="entry name" value="Hypothetical protein MTH677"/>
    <property type="match status" value="1"/>
</dbReference>
<gene>
    <name evidence="2" type="ORF">ASJ82_06575</name>
    <name evidence="3" type="ORF">MSCUN_01960</name>
</gene>
<protein>
    <recommendedName>
        <fullName evidence="6">DUF3194 domain-containing protein</fullName>
    </recommendedName>
</protein>
<evidence type="ECO:0000313" key="4">
    <source>
        <dbReference type="Proteomes" id="UP000217528"/>
    </source>
</evidence>
<accession>A0A2A2HBR7</accession>
<dbReference type="OrthoDB" id="70916at2157"/>